<dbReference type="Pfam" id="PF02518">
    <property type="entry name" value="HATPase_c"/>
    <property type="match status" value="1"/>
</dbReference>
<dbReference type="GO" id="GO:0000155">
    <property type="term" value="F:phosphorelay sensor kinase activity"/>
    <property type="evidence" value="ECO:0007669"/>
    <property type="project" value="InterPro"/>
</dbReference>
<reference evidence="11" key="1">
    <citation type="submission" date="2017-08" db="EMBL/GenBank/DDBJ databases">
        <title>A dynamic microbial community with high functional redundancy inhabits the cold, oxic subseafloor aquifer.</title>
        <authorList>
            <person name="Tully B.J."/>
            <person name="Wheat C.G."/>
            <person name="Glazer B.T."/>
            <person name="Huber J.A."/>
        </authorList>
    </citation>
    <scope>NUCLEOTIDE SEQUENCE [LARGE SCALE GENOMIC DNA]</scope>
</reference>
<dbReference type="Pfam" id="PF00512">
    <property type="entry name" value="HisKA"/>
    <property type="match status" value="1"/>
</dbReference>
<evidence type="ECO:0000256" key="2">
    <source>
        <dbReference type="ARBA" id="ARBA00012438"/>
    </source>
</evidence>
<feature type="domain" description="PAC" evidence="9">
    <location>
        <begin position="256"/>
        <end position="308"/>
    </location>
</feature>
<dbReference type="NCBIfam" id="TIGR00229">
    <property type="entry name" value="sensory_box"/>
    <property type="match status" value="1"/>
</dbReference>
<dbReference type="PROSITE" id="PS50110">
    <property type="entry name" value="RESPONSE_REGULATORY"/>
    <property type="match status" value="1"/>
</dbReference>
<dbReference type="PROSITE" id="PS50112">
    <property type="entry name" value="PAS"/>
    <property type="match status" value="1"/>
</dbReference>
<dbReference type="InterPro" id="IPR004358">
    <property type="entry name" value="Sig_transdc_His_kin-like_C"/>
</dbReference>
<dbReference type="Pfam" id="PF00072">
    <property type="entry name" value="Response_reg"/>
    <property type="match status" value="1"/>
</dbReference>
<dbReference type="Pfam" id="PF13426">
    <property type="entry name" value="PAS_9"/>
    <property type="match status" value="1"/>
</dbReference>
<dbReference type="AlphaFoldDB" id="A0A2A4ML83"/>
<name>A0A2A4ML83_9GAMM</name>
<dbReference type="EC" id="2.7.13.3" evidence="2"/>
<feature type="domain" description="Response regulatory" evidence="7">
    <location>
        <begin position="570"/>
        <end position="687"/>
    </location>
</feature>
<dbReference type="InterPro" id="IPR011006">
    <property type="entry name" value="CheY-like_superfamily"/>
</dbReference>
<feature type="region of interest" description="Disordered" evidence="5">
    <location>
        <begin position="545"/>
        <end position="564"/>
    </location>
</feature>
<dbReference type="InterPro" id="IPR005467">
    <property type="entry name" value="His_kinase_dom"/>
</dbReference>
<dbReference type="SMART" id="SM00387">
    <property type="entry name" value="HATPase_c"/>
    <property type="match status" value="1"/>
</dbReference>
<dbReference type="PANTHER" id="PTHR43065">
    <property type="entry name" value="SENSOR HISTIDINE KINASE"/>
    <property type="match status" value="1"/>
</dbReference>
<dbReference type="Gene3D" id="3.30.565.10">
    <property type="entry name" value="Histidine kinase-like ATPase, C-terminal domain"/>
    <property type="match status" value="1"/>
</dbReference>
<comment type="catalytic activity">
    <reaction evidence="1">
        <text>ATP + protein L-histidine = ADP + protein N-phospho-L-histidine.</text>
        <dbReference type="EC" id="2.7.13.3"/>
    </reaction>
</comment>
<gene>
    <name evidence="10" type="ORF">COC19_06015</name>
</gene>
<dbReference type="Gene3D" id="1.10.287.130">
    <property type="match status" value="1"/>
</dbReference>
<dbReference type="InterPro" id="IPR003661">
    <property type="entry name" value="HisK_dim/P_dom"/>
</dbReference>
<dbReference type="InterPro" id="IPR000014">
    <property type="entry name" value="PAS"/>
</dbReference>
<sequence>MLDKQSPSPQRILLAAPHSRVLAELQATLLVVSVLTNAQQIAEFVAEALVNVPGISACRVCFEGCSSSAGEFLQECCNSCPANPQAQSSSNKAPSHACDYAQSSSIRYIPLATTGHNYGYFVFKINDKNAYQIYEPFLINYGNFIAISMENRQQKIQLENVNNHLQEQLIAKDITQKALRRSESKYKMLSNNAPVMIHSVDENDVLLSVSDFWLESLGYTRKEVLGRRWQEFISLKSRLLITQESKTNSINTALCKDVSLQFVKRNGGIIDVLFSATSQCDYSEIFTRSVAVITDITDRLLAEEKLRQSQKIESIGQLTGGVAHDFNNILAVLMGNLEAVLQRSKDNEWIQDKLSRALRAVERGANLTQQLLSFSRKQSLHPKMSSPGELLLETSQLLIRTLGENISINTDLSCELPKIMIDPGLLEAAIINLATNARDAMPRGGELIIDAHEIVLSENCIDKLQTGKPGYYVQINVIDEGCGISQDALEHVYEPFFTTKDVGMGSGLGLSMVFGFVQQSGGFMTIASQQDKGTKVSLFLPCDNSPQPQQIVSDKPSKDHSEDQLGNGETILLVEDDPALLFTTAELLKRLNYKVIKASNGPIALAILEAENSRIDLLFSDMVMPSGLSGVDIVKQTRSKYPHIKSLLTTGYPLSGPRKYSYDTLQSALLTKPYSMEQLAEKISFCLSAELGS</sequence>
<dbReference type="InterPro" id="IPR001789">
    <property type="entry name" value="Sig_transdc_resp-reg_receiver"/>
</dbReference>
<evidence type="ECO:0000256" key="5">
    <source>
        <dbReference type="SAM" id="MobiDB-lite"/>
    </source>
</evidence>
<dbReference type="Proteomes" id="UP000218172">
    <property type="component" value="Unassembled WGS sequence"/>
</dbReference>
<evidence type="ECO:0000313" key="10">
    <source>
        <dbReference type="EMBL" id="PCH60376.1"/>
    </source>
</evidence>
<dbReference type="InterPro" id="IPR003594">
    <property type="entry name" value="HATPase_dom"/>
</dbReference>
<dbReference type="SMART" id="SM00086">
    <property type="entry name" value="PAC"/>
    <property type="match status" value="1"/>
</dbReference>
<dbReference type="CDD" id="cd00130">
    <property type="entry name" value="PAS"/>
    <property type="match status" value="1"/>
</dbReference>
<dbReference type="EMBL" id="NVQR01000093">
    <property type="protein sequence ID" value="PCH60376.1"/>
    <property type="molecule type" value="Genomic_DNA"/>
</dbReference>
<keyword evidence="3 4" id="KW-0597">Phosphoprotein</keyword>
<dbReference type="InterPro" id="IPR001610">
    <property type="entry name" value="PAC"/>
</dbReference>
<dbReference type="SUPFAM" id="SSF55874">
    <property type="entry name" value="ATPase domain of HSP90 chaperone/DNA topoisomerase II/histidine kinase"/>
    <property type="match status" value="1"/>
</dbReference>
<evidence type="ECO:0000313" key="11">
    <source>
        <dbReference type="Proteomes" id="UP000218172"/>
    </source>
</evidence>
<accession>A0A2A4ML83</accession>
<dbReference type="PROSITE" id="PS50109">
    <property type="entry name" value="HIS_KIN"/>
    <property type="match status" value="1"/>
</dbReference>
<dbReference type="SUPFAM" id="SSF55785">
    <property type="entry name" value="PYP-like sensor domain (PAS domain)"/>
    <property type="match status" value="1"/>
</dbReference>
<dbReference type="PROSITE" id="PS50113">
    <property type="entry name" value="PAC"/>
    <property type="match status" value="1"/>
</dbReference>
<dbReference type="InterPro" id="IPR036890">
    <property type="entry name" value="HATPase_C_sf"/>
</dbReference>
<organism evidence="10 11">
    <name type="scientific">SAR86 cluster bacterium</name>
    <dbReference type="NCBI Taxonomy" id="2030880"/>
    <lineage>
        <taxon>Bacteria</taxon>
        <taxon>Pseudomonadati</taxon>
        <taxon>Pseudomonadota</taxon>
        <taxon>Gammaproteobacteria</taxon>
        <taxon>SAR86 cluster</taxon>
    </lineage>
</organism>
<dbReference type="SUPFAM" id="SSF47384">
    <property type="entry name" value="Homodimeric domain of signal transducing histidine kinase"/>
    <property type="match status" value="1"/>
</dbReference>
<dbReference type="InterPro" id="IPR035965">
    <property type="entry name" value="PAS-like_dom_sf"/>
</dbReference>
<dbReference type="InterPro" id="IPR000700">
    <property type="entry name" value="PAS-assoc_C"/>
</dbReference>
<evidence type="ECO:0000259" key="7">
    <source>
        <dbReference type="PROSITE" id="PS50110"/>
    </source>
</evidence>
<dbReference type="CDD" id="cd00082">
    <property type="entry name" value="HisKA"/>
    <property type="match status" value="1"/>
</dbReference>
<dbReference type="InterPro" id="IPR036097">
    <property type="entry name" value="HisK_dim/P_sf"/>
</dbReference>
<dbReference type="Gene3D" id="3.40.50.2300">
    <property type="match status" value="1"/>
</dbReference>
<evidence type="ECO:0000256" key="3">
    <source>
        <dbReference type="ARBA" id="ARBA00022553"/>
    </source>
</evidence>
<dbReference type="SUPFAM" id="SSF52172">
    <property type="entry name" value="CheY-like"/>
    <property type="match status" value="1"/>
</dbReference>
<protein>
    <recommendedName>
        <fullName evidence="2">histidine kinase</fullName>
        <ecNumber evidence="2">2.7.13.3</ecNumber>
    </recommendedName>
</protein>
<evidence type="ECO:0000256" key="1">
    <source>
        <dbReference type="ARBA" id="ARBA00000085"/>
    </source>
</evidence>
<feature type="domain" description="Histidine kinase" evidence="6">
    <location>
        <begin position="321"/>
        <end position="544"/>
    </location>
</feature>
<dbReference type="PANTHER" id="PTHR43065:SF49">
    <property type="entry name" value="HISTIDINE KINASE"/>
    <property type="match status" value="1"/>
</dbReference>
<evidence type="ECO:0000259" key="8">
    <source>
        <dbReference type="PROSITE" id="PS50112"/>
    </source>
</evidence>
<comment type="caution">
    <text evidence="10">The sequence shown here is derived from an EMBL/GenBank/DDBJ whole genome shotgun (WGS) entry which is preliminary data.</text>
</comment>
<evidence type="ECO:0000256" key="4">
    <source>
        <dbReference type="PROSITE-ProRule" id="PRU00169"/>
    </source>
</evidence>
<feature type="modified residue" description="4-aspartylphosphate" evidence="4">
    <location>
        <position position="621"/>
    </location>
</feature>
<dbReference type="SMART" id="SM00448">
    <property type="entry name" value="REC"/>
    <property type="match status" value="1"/>
</dbReference>
<evidence type="ECO:0000259" key="6">
    <source>
        <dbReference type="PROSITE" id="PS50109"/>
    </source>
</evidence>
<feature type="domain" description="PAS" evidence="8">
    <location>
        <begin position="182"/>
        <end position="227"/>
    </location>
</feature>
<proteinExistence type="predicted"/>
<dbReference type="Gene3D" id="3.30.450.20">
    <property type="entry name" value="PAS domain"/>
    <property type="match status" value="1"/>
</dbReference>
<evidence type="ECO:0000259" key="9">
    <source>
        <dbReference type="PROSITE" id="PS50113"/>
    </source>
</evidence>
<dbReference type="SMART" id="SM00388">
    <property type="entry name" value="HisKA"/>
    <property type="match status" value="1"/>
</dbReference>
<dbReference type="PRINTS" id="PR00344">
    <property type="entry name" value="BCTRLSENSOR"/>
</dbReference>